<proteinExistence type="predicted"/>
<evidence type="ECO:0000256" key="1">
    <source>
        <dbReference type="ARBA" id="ARBA00023015"/>
    </source>
</evidence>
<dbReference type="AlphaFoldDB" id="A0ABD5QAC1"/>
<dbReference type="InterPro" id="IPR050707">
    <property type="entry name" value="HTH_MetabolicPath_Reg"/>
</dbReference>
<dbReference type="SUPFAM" id="SSF55781">
    <property type="entry name" value="GAF domain-like"/>
    <property type="match status" value="1"/>
</dbReference>
<dbReference type="PROSITE" id="PS51077">
    <property type="entry name" value="HTH_ICLR"/>
    <property type="match status" value="1"/>
</dbReference>
<dbReference type="CDD" id="cd00090">
    <property type="entry name" value="HTH_ARSR"/>
    <property type="match status" value="1"/>
</dbReference>
<dbReference type="InterPro" id="IPR011991">
    <property type="entry name" value="ArsR-like_HTH"/>
</dbReference>
<feature type="domain" description="HTH iclR-type" evidence="4">
    <location>
        <begin position="8"/>
        <end position="67"/>
    </location>
</feature>
<keyword evidence="1" id="KW-0805">Transcription regulation</keyword>
<dbReference type="RefSeq" id="WP_224828941.1">
    <property type="nucleotide sequence ID" value="NZ_JAIVEF010000016.1"/>
</dbReference>
<keyword evidence="3" id="KW-0804">Transcription</keyword>
<gene>
    <name evidence="6" type="ORF">ACFPFO_02670</name>
</gene>
<dbReference type="Pfam" id="PF09339">
    <property type="entry name" value="HTH_IclR"/>
    <property type="match status" value="1"/>
</dbReference>
<evidence type="ECO:0000259" key="4">
    <source>
        <dbReference type="PROSITE" id="PS51077"/>
    </source>
</evidence>
<dbReference type="PROSITE" id="PS51078">
    <property type="entry name" value="ICLR_ED"/>
    <property type="match status" value="1"/>
</dbReference>
<dbReference type="SUPFAM" id="SSF46785">
    <property type="entry name" value="Winged helix' DNA-binding domain"/>
    <property type="match status" value="1"/>
</dbReference>
<sequence length="256" mass="28419">MGTNPSKQKTGKKILGIINALRKDEALGVTELSDRLNIAKSTAHYHLDTLHEEGYVVKDDSKYRLSLQFLRIGELTRSRVPIFETATEEVEKLAGRTNELAILAVEEQGMGVYLYKAAGENAIDIDAPIGRFAHLHNRAYGKAILSQLKEERVKSILDEHGLPETSAQTITDRDDLFNELEQIRTQGFAINREESIEGIHGIAVPILDNDGSILGGISIAGPSERLSVEKMTDDYADLLSRSQNIIELTVQHPEFQ</sequence>
<feature type="domain" description="IclR-ED" evidence="5">
    <location>
        <begin position="68"/>
        <end position="252"/>
    </location>
</feature>
<dbReference type="InterPro" id="IPR029016">
    <property type="entry name" value="GAF-like_dom_sf"/>
</dbReference>
<dbReference type="GO" id="GO:0003677">
    <property type="term" value="F:DNA binding"/>
    <property type="evidence" value="ECO:0007669"/>
    <property type="project" value="UniProtKB-KW"/>
</dbReference>
<dbReference type="Pfam" id="PF01614">
    <property type="entry name" value="IclR_C"/>
    <property type="match status" value="1"/>
</dbReference>
<dbReference type="InterPro" id="IPR014757">
    <property type="entry name" value="Tscrpt_reg_IclR_C"/>
</dbReference>
<name>A0ABD5QAC1_9EURY</name>
<evidence type="ECO:0000313" key="6">
    <source>
        <dbReference type="EMBL" id="MFC4986696.1"/>
    </source>
</evidence>
<dbReference type="InterPro" id="IPR036388">
    <property type="entry name" value="WH-like_DNA-bd_sf"/>
</dbReference>
<dbReference type="InterPro" id="IPR036390">
    <property type="entry name" value="WH_DNA-bd_sf"/>
</dbReference>
<dbReference type="EMBL" id="JBHSJG010000007">
    <property type="protein sequence ID" value="MFC4986696.1"/>
    <property type="molecule type" value="Genomic_DNA"/>
</dbReference>
<dbReference type="GO" id="GO:0006355">
    <property type="term" value="P:regulation of DNA-templated transcription"/>
    <property type="evidence" value="ECO:0007669"/>
    <property type="project" value="UniProtKB-ARBA"/>
</dbReference>
<dbReference type="Gene3D" id="1.10.10.10">
    <property type="entry name" value="Winged helix-like DNA-binding domain superfamily/Winged helix DNA-binding domain"/>
    <property type="match status" value="1"/>
</dbReference>
<dbReference type="SMART" id="SM00346">
    <property type="entry name" value="HTH_ICLR"/>
    <property type="match status" value="1"/>
</dbReference>
<dbReference type="InterPro" id="IPR005471">
    <property type="entry name" value="Tscrpt_reg_IclR_N"/>
</dbReference>
<keyword evidence="7" id="KW-1185">Reference proteome</keyword>
<keyword evidence="2" id="KW-0238">DNA-binding</keyword>
<dbReference type="Gene3D" id="3.30.450.40">
    <property type="match status" value="1"/>
</dbReference>
<dbReference type="PANTHER" id="PTHR30136:SF35">
    <property type="entry name" value="HTH-TYPE TRANSCRIPTIONAL REGULATOR RV1719"/>
    <property type="match status" value="1"/>
</dbReference>
<evidence type="ECO:0000259" key="5">
    <source>
        <dbReference type="PROSITE" id="PS51078"/>
    </source>
</evidence>
<dbReference type="Proteomes" id="UP001595925">
    <property type="component" value="Unassembled WGS sequence"/>
</dbReference>
<reference evidence="6 7" key="1">
    <citation type="journal article" date="2019" name="Int. J. Syst. Evol. Microbiol.">
        <title>The Global Catalogue of Microorganisms (GCM) 10K type strain sequencing project: providing services to taxonomists for standard genome sequencing and annotation.</title>
        <authorList>
            <consortium name="The Broad Institute Genomics Platform"/>
            <consortium name="The Broad Institute Genome Sequencing Center for Infectious Disease"/>
            <person name="Wu L."/>
            <person name="Ma J."/>
        </authorList>
    </citation>
    <scope>NUCLEOTIDE SEQUENCE [LARGE SCALE GENOMIC DNA]</scope>
    <source>
        <strain evidence="6 7">CGMCC 1.15824</strain>
    </source>
</reference>
<organism evidence="6 7">
    <name type="scientific">Saliphagus infecundisoli</name>
    <dbReference type="NCBI Taxonomy" id="1849069"/>
    <lineage>
        <taxon>Archaea</taxon>
        <taxon>Methanobacteriati</taxon>
        <taxon>Methanobacteriota</taxon>
        <taxon>Stenosarchaea group</taxon>
        <taxon>Halobacteria</taxon>
        <taxon>Halobacteriales</taxon>
        <taxon>Natrialbaceae</taxon>
        <taxon>Saliphagus</taxon>
    </lineage>
</organism>
<protein>
    <submittedName>
        <fullName evidence="6">IclR family transcriptional regulator</fullName>
    </submittedName>
</protein>
<dbReference type="PANTHER" id="PTHR30136">
    <property type="entry name" value="HELIX-TURN-HELIX TRANSCRIPTIONAL REGULATOR, ICLR FAMILY"/>
    <property type="match status" value="1"/>
</dbReference>
<evidence type="ECO:0000256" key="3">
    <source>
        <dbReference type="ARBA" id="ARBA00023163"/>
    </source>
</evidence>
<accession>A0ABD5QAC1</accession>
<comment type="caution">
    <text evidence="6">The sequence shown here is derived from an EMBL/GenBank/DDBJ whole genome shotgun (WGS) entry which is preliminary data.</text>
</comment>
<evidence type="ECO:0000313" key="7">
    <source>
        <dbReference type="Proteomes" id="UP001595925"/>
    </source>
</evidence>
<evidence type="ECO:0000256" key="2">
    <source>
        <dbReference type="ARBA" id="ARBA00023125"/>
    </source>
</evidence>